<dbReference type="Pfam" id="PF08448">
    <property type="entry name" value="PAS_4"/>
    <property type="match status" value="2"/>
</dbReference>
<dbReference type="Proteomes" id="UP000443353">
    <property type="component" value="Unassembled WGS sequence"/>
</dbReference>
<dbReference type="InterPro" id="IPR001633">
    <property type="entry name" value="EAL_dom"/>
</dbReference>
<dbReference type="CDD" id="cd01948">
    <property type="entry name" value="EAL"/>
    <property type="match status" value="1"/>
</dbReference>
<dbReference type="Gene3D" id="3.30.70.270">
    <property type="match status" value="1"/>
</dbReference>
<feature type="domain" description="PAC" evidence="2">
    <location>
        <begin position="81"/>
        <end position="133"/>
    </location>
</feature>
<feature type="domain" description="EAL" evidence="3">
    <location>
        <begin position="550"/>
        <end position="802"/>
    </location>
</feature>
<dbReference type="CDD" id="cd00130">
    <property type="entry name" value="PAS"/>
    <property type="match status" value="1"/>
</dbReference>
<dbReference type="PROSITE" id="PS50883">
    <property type="entry name" value="EAL"/>
    <property type="match status" value="1"/>
</dbReference>
<evidence type="ECO:0000259" key="1">
    <source>
        <dbReference type="PROSITE" id="PS50112"/>
    </source>
</evidence>
<dbReference type="InterPro" id="IPR035965">
    <property type="entry name" value="PAS-like_dom_sf"/>
</dbReference>
<dbReference type="Pfam" id="PF00990">
    <property type="entry name" value="GGDEF"/>
    <property type="match status" value="1"/>
</dbReference>
<dbReference type="SMART" id="SM00086">
    <property type="entry name" value="PAC"/>
    <property type="match status" value="2"/>
</dbReference>
<dbReference type="SMART" id="SM00091">
    <property type="entry name" value="PAS"/>
    <property type="match status" value="2"/>
</dbReference>
<name>A0A7X3G5F1_9BURK</name>
<dbReference type="PROSITE" id="PS50113">
    <property type="entry name" value="PAC"/>
    <property type="match status" value="1"/>
</dbReference>
<dbReference type="InterPro" id="IPR035919">
    <property type="entry name" value="EAL_sf"/>
</dbReference>
<evidence type="ECO:0000259" key="3">
    <source>
        <dbReference type="PROSITE" id="PS50883"/>
    </source>
</evidence>
<keyword evidence="6" id="KW-1185">Reference proteome</keyword>
<feature type="domain" description="PAS" evidence="1">
    <location>
        <begin position="134"/>
        <end position="204"/>
    </location>
</feature>
<dbReference type="PROSITE" id="PS50887">
    <property type="entry name" value="GGDEF"/>
    <property type="match status" value="1"/>
</dbReference>
<accession>A0A7X3G5F1</accession>
<dbReference type="PANTHER" id="PTHR44757:SF2">
    <property type="entry name" value="BIOFILM ARCHITECTURE MAINTENANCE PROTEIN MBAA"/>
    <property type="match status" value="1"/>
</dbReference>
<evidence type="ECO:0000259" key="4">
    <source>
        <dbReference type="PROSITE" id="PS50887"/>
    </source>
</evidence>
<evidence type="ECO:0000313" key="6">
    <source>
        <dbReference type="Proteomes" id="UP000443353"/>
    </source>
</evidence>
<dbReference type="Pfam" id="PF00563">
    <property type="entry name" value="EAL"/>
    <property type="match status" value="1"/>
</dbReference>
<dbReference type="InterPro" id="IPR000160">
    <property type="entry name" value="GGDEF_dom"/>
</dbReference>
<dbReference type="AlphaFoldDB" id="A0A7X3G5F1"/>
<dbReference type="InterPro" id="IPR043128">
    <property type="entry name" value="Rev_trsase/Diguanyl_cyclase"/>
</dbReference>
<organism evidence="5 6">
    <name type="scientific">Massilia cellulosiltytica</name>
    <dbReference type="NCBI Taxonomy" id="2683234"/>
    <lineage>
        <taxon>Bacteria</taxon>
        <taxon>Pseudomonadati</taxon>
        <taxon>Pseudomonadota</taxon>
        <taxon>Betaproteobacteria</taxon>
        <taxon>Burkholderiales</taxon>
        <taxon>Oxalobacteraceae</taxon>
        <taxon>Telluria group</taxon>
        <taxon>Massilia</taxon>
    </lineage>
</organism>
<comment type="caution">
    <text evidence="5">The sequence shown here is derived from an EMBL/GenBank/DDBJ whole genome shotgun (WGS) entry which is preliminary data.</text>
</comment>
<dbReference type="SUPFAM" id="SSF55073">
    <property type="entry name" value="Nucleotide cyclase"/>
    <property type="match status" value="1"/>
</dbReference>
<dbReference type="Gene3D" id="3.30.450.20">
    <property type="entry name" value="PAS domain"/>
    <property type="match status" value="3"/>
</dbReference>
<dbReference type="PANTHER" id="PTHR44757">
    <property type="entry name" value="DIGUANYLATE CYCLASE DGCP"/>
    <property type="match status" value="1"/>
</dbReference>
<dbReference type="FunFam" id="3.20.20.450:FF:000001">
    <property type="entry name" value="Cyclic di-GMP phosphodiesterase yahA"/>
    <property type="match status" value="1"/>
</dbReference>
<proteinExistence type="predicted"/>
<dbReference type="InterPro" id="IPR001610">
    <property type="entry name" value="PAC"/>
</dbReference>
<feature type="domain" description="PAS" evidence="1">
    <location>
        <begin position="262"/>
        <end position="301"/>
    </location>
</feature>
<dbReference type="InterPro" id="IPR052155">
    <property type="entry name" value="Biofilm_reg_signaling"/>
</dbReference>
<dbReference type="NCBIfam" id="TIGR00229">
    <property type="entry name" value="sensory_box"/>
    <property type="match status" value="2"/>
</dbReference>
<dbReference type="InterPro" id="IPR000014">
    <property type="entry name" value="PAS"/>
</dbReference>
<reference evidence="5 6" key="1">
    <citation type="submission" date="2019-12" db="EMBL/GenBank/DDBJ databases">
        <authorList>
            <person name="Li C."/>
            <person name="Zhao J."/>
        </authorList>
    </citation>
    <scope>NUCLEOTIDE SEQUENCE [LARGE SCALE GENOMIC DNA]</scope>
    <source>
        <strain evidence="5 6">NEAU-DD11</strain>
    </source>
</reference>
<dbReference type="SUPFAM" id="SSF141868">
    <property type="entry name" value="EAL domain-like"/>
    <property type="match status" value="1"/>
</dbReference>
<gene>
    <name evidence="5" type="ORF">GPY61_27985</name>
</gene>
<dbReference type="SUPFAM" id="SSF55785">
    <property type="entry name" value="PYP-like sensor domain (PAS domain)"/>
    <property type="match status" value="3"/>
</dbReference>
<dbReference type="SMART" id="SM00267">
    <property type="entry name" value="GGDEF"/>
    <property type="match status" value="1"/>
</dbReference>
<sequence>MTAQDAVSHLFRIPMPHPTTFIASIWTTDTDGVCTSVVDHGSGALPPFAVATRLQDWVGSYVVDRQAADDVAHALAGHVAFGHEVELRGMDGCLRRVIVSGLPTVDADGRCAGWSGTFADVTAHRATLDRALRSEAEHRLIVDHSMDLIAHCGVDGRYIQVSPSYTTVVGWDAAQMVGRSVLEFLHPDDQAAAGAALARILAGEDIPDVVAVRKRHRDGHYVELGSKVRKVTDPVTDTVFGAVLVSRDITREREMLHRVEDAHARLRTILESIEDGFFSVNRNWEITYANTLAEVFAGVEPGTSGGRVLWDLANDLDGTETGVIYRRAMATRSNAAFETFYEPEGVWLSVRVYAHEEGLSVFFHDITDRKRAEERLEQLATRDDLTGLPNRAWLNGHLQSMLGQARGQAETTVLFIDLNRFKEVNDSLGHAAGDHLLRQVGLRLQSCLRPGDVVARLGGDEFVVAAHCAGRGAAAGIAQRLLETLTNPFHIDGLEMCVGAAIGISLSGQDGATPELLFQNADTAMYKAKALGASSYQFFEPEMSVEARRRLQVEAALRRALELGQFELYYQPRIDVRTWRLRGVEVLLRWKHPELGQVSPLEFIPIAEERGHIEAIGRWALREACRVGKRLSDQYGTQLRVSVNVSARQLRSAELVADVEQALRESGFAPSALELELTESALIDDIDQSVDVLHRLKRLGVKLALDDFGTGYSSLSYLKRFPVDVLKLDRSFFLDECPNGDEFVAALVHMAHALGLTVVAEGIETEEMMEMLRGCRCDEAQGYLFARPMALAEFDKFLQCEVPGAQAA</sequence>
<evidence type="ECO:0000259" key="2">
    <source>
        <dbReference type="PROSITE" id="PS50113"/>
    </source>
</evidence>
<dbReference type="InterPro" id="IPR013656">
    <property type="entry name" value="PAS_4"/>
</dbReference>
<dbReference type="SMART" id="SM00052">
    <property type="entry name" value="EAL"/>
    <property type="match status" value="1"/>
</dbReference>
<dbReference type="InterPro" id="IPR000700">
    <property type="entry name" value="PAS-assoc_C"/>
</dbReference>
<dbReference type="CDD" id="cd01949">
    <property type="entry name" value="GGDEF"/>
    <property type="match status" value="1"/>
</dbReference>
<protein>
    <submittedName>
        <fullName evidence="5">EAL domain-containing protein</fullName>
    </submittedName>
</protein>
<evidence type="ECO:0000313" key="5">
    <source>
        <dbReference type="EMBL" id="MVW63775.1"/>
    </source>
</evidence>
<feature type="domain" description="GGDEF" evidence="4">
    <location>
        <begin position="409"/>
        <end position="541"/>
    </location>
</feature>
<dbReference type="NCBIfam" id="TIGR00254">
    <property type="entry name" value="GGDEF"/>
    <property type="match status" value="1"/>
</dbReference>
<dbReference type="InterPro" id="IPR029787">
    <property type="entry name" value="Nucleotide_cyclase"/>
</dbReference>
<dbReference type="Gene3D" id="3.20.20.450">
    <property type="entry name" value="EAL domain"/>
    <property type="match status" value="1"/>
</dbReference>
<dbReference type="PROSITE" id="PS50112">
    <property type="entry name" value="PAS"/>
    <property type="match status" value="2"/>
</dbReference>
<dbReference type="EMBL" id="WSES01000009">
    <property type="protein sequence ID" value="MVW63775.1"/>
    <property type="molecule type" value="Genomic_DNA"/>
</dbReference>